<evidence type="ECO:0000256" key="8">
    <source>
        <dbReference type="ARBA" id="ARBA00022967"/>
    </source>
</evidence>
<evidence type="ECO:0000256" key="7">
    <source>
        <dbReference type="ARBA" id="ARBA00022737"/>
    </source>
</evidence>
<feature type="domain" description="4Fe-4S ferredoxin-type" evidence="15">
    <location>
        <begin position="139"/>
        <end position="169"/>
    </location>
</feature>
<evidence type="ECO:0000256" key="9">
    <source>
        <dbReference type="ARBA" id="ARBA00023004"/>
    </source>
</evidence>
<dbReference type="SUPFAM" id="SSF54862">
    <property type="entry name" value="4Fe-4S ferredoxins"/>
    <property type="match status" value="1"/>
</dbReference>
<evidence type="ECO:0000259" key="14">
    <source>
        <dbReference type="PROSITE" id="PS51085"/>
    </source>
</evidence>
<dbReference type="PROSITE" id="PS51839">
    <property type="entry name" value="4FE4S_HC3"/>
    <property type="match status" value="1"/>
</dbReference>
<dbReference type="PANTHER" id="PTHR11615">
    <property type="entry name" value="NITRATE, FORMATE, IRON DEHYDROGENASE"/>
    <property type="match status" value="1"/>
</dbReference>
<evidence type="ECO:0000256" key="3">
    <source>
        <dbReference type="ARBA" id="ARBA00005404"/>
    </source>
</evidence>
<dbReference type="Gene3D" id="4.10.260.20">
    <property type="entry name" value="Iron hydrogenase, small subunit"/>
    <property type="match status" value="1"/>
</dbReference>
<dbReference type="AlphaFoldDB" id="A8F6X3"/>
<dbReference type="InterPro" id="IPR036991">
    <property type="entry name" value="Fe_hydrogenase_ssu_sf"/>
</dbReference>
<dbReference type="InterPro" id="IPR019574">
    <property type="entry name" value="NADH_UbQ_OxRdtase_Gsu_4Fe4S-bd"/>
</dbReference>
<dbReference type="Pfam" id="PF02256">
    <property type="entry name" value="Fe_hyd_SSU"/>
    <property type="match status" value="1"/>
</dbReference>
<dbReference type="GO" id="GO:0051537">
    <property type="term" value="F:2 iron, 2 sulfur cluster binding"/>
    <property type="evidence" value="ECO:0007669"/>
    <property type="project" value="UniProtKB-KW"/>
</dbReference>
<dbReference type="Proteomes" id="UP000002016">
    <property type="component" value="Chromosome"/>
</dbReference>
<dbReference type="Pfam" id="PF02906">
    <property type="entry name" value="Fe_hyd_lg_C"/>
    <property type="match status" value="1"/>
</dbReference>
<accession>A8F6X3</accession>
<dbReference type="InterPro" id="IPR013352">
    <property type="entry name" value="Fe_hydrogenase_subset"/>
</dbReference>
<dbReference type="STRING" id="416591.Tlet_1350"/>
<dbReference type="InterPro" id="IPR003149">
    <property type="entry name" value="Fe_hydrogenase_ssu"/>
</dbReference>
<dbReference type="Gene3D" id="3.40.50.1780">
    <property type="match status" value="1"/>
</dbReference>
<gene>
    <name evidence="17" type="ordered locus">Tlet_1350</name>
</gene>
<dbReference type="InterPro" id="IPR036010">
    <property type="entry name" value="2Fe-2S_ferredoxin-like_sf"/>
</dbReference>
<dbReference type="OrthoDB" id="9803192at2"/>
<keyword evidence="6" id="KW-0479">Metal-binding</keyword>
<dbReference type="GO" id="GO:0051539">
    <property type="term" value="F:4 iron, 4 sulfur cluster binding"/>
    <property type="evidence" value="ECO:0007669"/>
    <property type="project" value="UniProtKB-KW"/>
</dbReference>
<dbReference type="eggNOG" id="COG4624">
    <property type="taxonomic scope" value="Bacteria"/>
</dbReference>
<evidence type="ECO:0000256" key="6">
    <source>
        <dbReference type="ARBA" id="ARBA00022723"/>
    </source>
</evidence>
<dbReference type="GO" id="GO:0005506">
    <property type="term" value="F:iron ion binding"/>
    <property type="evidence" value="ECO:0007669"/>
    <property type="project" value="InterPro"/>
</dbReference>
<evidence type="ECO:0000259" key="16">
    <source>
        <dbReference type="PROSITE" id="PS51839"/>
    </source>
</evidence>
<dbReference type="Gene3D" id="3.10.20.740">
    <property type="match status" value="1"/>
</dbReference>
<reference evidence="17 18" key="1">
    <citation type="submission" date="2007-08" db="EMBL/GenBank/DDBJ databases">
        <title>Complete sequence of Thermotoga lettingae TMO.</title>
        <authorList>
            <consortium name="US DOE Joint Genome Institute"/>
            <person name="Copeland A."/>
            <person name="Lucas S."/>
            <person name="Lapidus A."/>
            <person name="Barry K."/>
            <person name="Glavina del Rio T."/>
            <person name="Dalin E."/>
            <person name="Tice H."/>
            <person name="Pitluck S."/>
            <person name="Foster B."/>
            <person name="Bruce D."/>
            <person name="Schmutz J."/>
            <person name="Larimer F."/>
            <person name="Land M."/>
            <person name="Hauser L."/>
            <person name="Kyrpides N."/>
            <person name="Mikhailova N."/>
            <person name="Nelson K."/>
            <person name="Gogarten J.P."/>
            <person name="Noll K."/>
            <person name="Richardson P."/>
        </authorList>
    </citation>
    <scope>NUCLEOTIDE SEQUENCE [LARGE SCALE GENOMIC DNA]</scope>
    <source>
        <strain evidence="18">ATCC BAA-301 / DSM 14385 / NBRC 107922 / TMO</strain>
    </source>
</reference>
<name>A8F6X3_PSELT</name>
<dbReference type="InterPro" id="IPR001041">
    <property type="entry name" value="2Fe-2S_ferredoxin-type"/>
</dbReference>
<feature type="domain" description="4Fe-4S ferredoxin-type" evidence="15">
    <location>
        <begin position="182"/>
        <end position="211"/>
    </location>
</feature>
<dbReference type="CDD" id="cd00207">
    <property type="entry name" value="fer2"/>
    <property type="match status" value="1"/>
</dbReference>
<dbReference type="Pfam" id="PF13510">
    <property type="entry name" value="Fer2_4"/>
    <property type="match status" value="1"/>
</dbReference>
<dbReference type="SUPFAM" id="SSF54292">
    <property type="entry name" value="2Fe-2S ferredoxin-like"/>
    <property type="match status" value="1"/>
</dbReference>
<comment type="subcellular location">
    <subcellularLocation>
        <location evidence="2">Membrane</location>
    </subcellularLocation>
</comment>
<dbReference type="InterPro" id="IPR009016">
    <property type="entry name" value="Fe_hydrogenase"/>
</dbReference>
<feature type="domain" description="2Fe-2S ferredoxin-type" evidence="14">
    <location>
        <begin position="2"/>
        <end position="80"/>
    </location>
</feature>
<keyword evidence="10" id="KW-0411">Iron-sulfur</keyword>
<keyword evidence="9" id="KW-0408">Iron</keyword>
<dbReference type="InterPro" id="IPR050340">
    <property type="entry name" value="Cytosolic_Fe-S_CAF"/>
</dbReference>
<evidence type="ECO:0000313" key="17">
    <source>
        <dbReference type="EMBL" id="ABV33907.1"/>
    </source>
</evidence>
<evidence type="ECO:0000256" key="2">
    <source>
        <dbReference type="ARBA" id="ARBA00004370"/>
    </source>
</evidence>
<dbReference type="eggNOG" id="COG3383">
    <property type="taxonomic scope" value="Bacteria"/>
</dbReference>
<dbReference type="Gene3D" id="3.40.950.10">
    <property type="entry name" value="Fe-only Hydrogenase (Larger Subunit), Chain L, domain 3"/>
    <property type="match status" value="1"/>
</dbReference>
<evidence type="ECO:0000256" key="5">
    <source>
        <dbReference type="ARBA" id="ARBA00022714"/>
    </source>
</evidence>
<feature type="domain" description="4Fe-4S His(Cys)3-ligated-type" evidence="16">
    <location>
        <begin position="80"/>
        <end position="119"/>
    </location>
</feature>
<comment type="cofactor">
    <cofactor evidence="1">
        <name>[4Fe-4S] cluster</name>
        <dbReference type="ChEBI" id="CHEBI:49883"/>
    </cofactor>
</comment>
<dbReference type="GO" id="GO:0008901">
    <property type="term" value="F:ferredoxin hydrogenase activity"/>
    <property type="evidence" value="ECO:0007669"/>
    <property type="project" value="InterPro"/>
</dbReference>
<dbReference type="NCBIfam" id="NF040763">
    <property type="entry name" value="FeFe_hydrog_A6"/>
    <property type="match status" value="1"/>
</dbReference>
<comment type="cofactor">
    <cofactor evidence="13">
        <name>[2Fe-2S] cluster</name>
        <dbReference type="ChEBI" id="CHEBI:190135"/>
    </cofactor>
</comment>
<evidence type="ECO:0000256" key="1">
    <source>
        <dbReference type="ARBA" id="ARBA00001966"/>
    </source>
</evidence>
<dbReference type="NCBIfam" id="TIGR02512">
    <property type="entry name" value="FeFe_hydrog_A"/>
    <property type="match status" value="1"/>
</dbReference>
<dbReference type="FunFam" id="3.30.70.20:FF:000035">
    <property type="entry name" value="Iron hydrogenase 1"/>
    <property type="match status" value="1"/>
</dbReference>
<keyword evidence="7" id="KW-0677">Repeat</keyword>
<dbReference type="SMART" id="SM00929">
    <property type="entry name" value="NADH-G_4Fe-4S_3"/>
    <property type="match status" value="1"/>
</dbReference>
<proteinExistence type="inferred from homology"/>
<dbReference type="FunFam" id="3.10.20.740:FF:000004">
    <property type="entry name" value="NADH-quinone oxidoreductase"/>
    <property type="match status" value="1"/>
</dbReference>
<dbReference type="InterPro" id="IPR017896">
    <property type="entry name" value="4Fe4S_Fe-S-bd"/>
</dbReference>
<dbReference type="HOGENOM" id="CLU_018240_2_1_0"/>
<dbReference type="GO" id="GO:0016020">
    <property type="term" value="C:membrane"/>
    <property type="evidence" value="ECO:0007669"/>
    <property type="project" value="UniProtKB-SubCell"/>
</dbReference>
<dbReference type="RefSeq" id="WP_012003383.1">
    <property type="nucleotide sequence ID" value="NC_009828.1"/>
</dbReference>
<evidence type="ECO:0000256" key="4">
    <source>
        <dbReference type="ARBA" id="ARBA00022485"/>
    </source>
</evidence>
<dbReference type="InterPro" id="IPR017900">
    <property type="entry name" value="4Fe4S_Fe_S_CS"/>
</dbReference>
<dbReference type="FunFam" id="4.10.260.20:FF:000001">
    <property type="entry name" value="NADP-reducing hydrogenase subunit HndD"/>
    <property type="match status" value="1"/>
</dbReference>
<evidence type="ECO:0000256" key="10">
    <source>
        <dbReference type="ARBA" id="ARBA00023014"/>
    </source>
</evidence>
<keyword evidence="5" id="KW-0001">2Fe-2S</keyword>
<dbReference type="PROSITE" id="PS00198">
    <property type="entry name" value="4FE4S_FER_1"/>
    <property type="match status" value="1"/>
</dbReference>
<dbReference type="Pfam" id="PF12838">
    <property type="entry name" value="Fer4_7"/>
    <property type="match status" value="1"/>
</dbReference>
<dbReference type="Pfam" id="PF10588">
    <property type="entry name" value="NADH-G_4Fe-4S_3"/>
    <property type="match status" value="1"/>
</dbReference>
<protein>
    <submittedName>
        <fullName evidence="17">Hydrogenase, Fe-only</fullName>
    </submittedName>
</protein>
<dbReference type="Gene3D" id="3.30.70.20">
    <property type="match status" value="1"/>
</dbReference>
<comment type="similarity">
    <text evidence="3">Belongs to the complex I 75 kDa subunit family.</text>
</comment>
<keyword evidence="11" id="KW-0520">NAD</keyword>
<dbReference type="SMART" id="SM00902">
    <property type="entry name" value="Fe_hyd_SSU"/>
    <property type="match status" value="1"/>
</dbReference>
<evidence type="ECO:0000259" key="15">
    <source>
        <dbReference type="PROSITE" id="PS51379"/>
    </source>
</evidence>
<dbReference type="InterPro" id="IPR049830">
    <property type="entry name" value="HndD"/>
</dbReference>
<evidence type="ECO:0000256" key="13">
    <source>
        <dbReference type="ARBA" id="ARBA00034078"/>
    </source>
</evidence>
<keyword evidence="4" id="KW-0004">4Fe-4S</keyword>
<dbReference type="PROSITE" id="PS51379">
    <property type="entry name" value="4FE4S_FER_2"/>
    <property type="match status" value="2"/>
</dbReference>
<dbReference type="KEGG" id="tle:Tlet_1350"/>
<evidence type="ECO:0000256" key="12">
    <source>
        <dbReference type="ARBA" id="ARBA00023136"/>
    </source>
</evidence>
<evidence type="ECO:0000256" key="11">
    <source>
        <dbReference type="ARBA" id="ARBA00023027"/>
    </source>
</evidence>
<evidence type="ECO:0000313" key="18">
    <source>
        <dbReference type="Proteomes" id="UP000002016"/>
    </source>
</evidence>
<dbReference type="InterPro" id="IPR004108">
    <property type="entry name" value="Fe_hydrogenase_lsu_C"/>
</dbReference>
<dbReference type="PROSITE" id="PS51085">
    <property type="entry name" value="2FE2S_FER_2"/>
    <property type="match status" value="1"/>
</dbReference>
<organism evidence="17 18">
    <name type="scientific">Pseudothermotoga lettingae (strain ATCC BAA-301 / DSM 14385 / NBRC 107922 / TMO)</name>
    <name type="common">Thermotoga lettingae</name>
    <dbReference type="NCBI Taxonomy" id="416591"/>
    <lineage>
        <taxon>Bacteria</taxon>
        <taxon>Thermotogati</taxon>
        <taxon>Thermotogota</taxon>
        <taxon>Thermotogae</taxon>
        <taxon>Thermotogales</taxon>
        <taxon>Thermotogaceae</taxon>
        <taxon>Pseudothermotoga</taxon>
    </lineage>
</organism>
<reference evidence="17 18" key="2">
    <citation type="journal article" date="2009" name="Proc. Natl. Acad. Sci. U.S.A.">
        <title>On the chimeric nature, thermophilic origin, and phylogenetic placement of the Thermotogales.</title>
        <authorList>
            <person name="Zhaxybayeva O."/>
            <person name="Swithers K.S."/>
            <person name="Lapierre P."/>
            <person name="Fournier G.P."/>
            <person name="Bickhart D.M."/>
            <person name="DeBoy R.T."/>
            <person name="Nelson K.E."/>
            <person name="Nesbo C.L."/>
            <person name="Doolittle W.F."/>
            <person name="Gogarten J.P."/>
            <person name="Noll K.M."/>
        </authorList>
    </citation>
    <scope>NUCLEOTIDE SEQUENCE [LARGE SCALE GENOMIC DNA]</scope>
    <source>
        <strain evidence="18">ATCC BAA-301 / DSM 14385 / NBRC 107922 / TMO</strain>
    </source>
</reference>
<keyword evidence="18" id="KW-1185">Reference proteome</keyword>
<keyword evidence="12" id="KW-0472">Membrane</keyword>
<dbReference type="SUPFAM" id="SSF53920">
    <property type="entry name" value="Fe-only hydrogenase"/>
    <property type="match status" value="1"/>
</dbReference>
<keyword evidence="8" id="KW-1278">Translocase</keyword>
<dbReference type="EMBL" id="CP000812">
    <property type="protein sequence ID" value="ABV33907.1"/>
    <property type="molecule type" value="Genomic_DNA"/>
</dbReference>
<sequence>MASVLVEINGKQHQVPSGATILEACNLAGVYIPTLCNHPRLEPTGACRVCVIEVEGARNLQPACATKVQDGMKIKTKTDRVEKAVKFNLALLLSRHPKDCMTCEVNGRCEFQDLIYRYDIQDLFPSEEKTSTVYDDSSPSIIRDLEKCVVCGRCVRACSELQGMDIYSMVDRGFETLPQTAFEMPVYETDCIACGQCSAFCPVGAITENSNVRKVLEELERHDKVLVVQTAPATRVALGEEFGLEPGSISTGKMVAALRKLGFDYVFDTNFAADLTIMEEGSEFLERLKNGGPFPMFTSCCPAWVNMAEKLYPQFLKNLSSAKSPHQMLGPLVKTYFAKKKGIDPENILVVSIMPCTAKKDDIIRPQHMVNGMPGVDIVLTTRELGKLIKMKKIPYASLPDEEYDSPLGESTGAAAIFGVTGGVMEAALRTAYELGLGKPLPKVEFTNVRGFDGIKEATIDFDGKQLKVAVAHGGANVRKLLDKITSGEVYYDFVEIMACPAGCIGGGGQPKSLDKNVLTRRMEGIYTIDERSTIRKSHENPSIKKLYEEFLEHPLSHVSHELLHTTYVDRSKKSKIHEKAMA</sequence>